<organism evidence="2 3">
    <name type="scientific">Podospora didyma</name>
    <dbReference type="NCBI Taxonomy" id="330526"/>
    <lineage>
        <taxon>Eukaryota</taxon>
        <taxon>Fungi</taxon>
        <taxon>Dikarya</taxon>
        <taxon>Ascomycota</taxon>
        <taxon>Pezizomycotina</taxon>
        <taxon>Sordariomycetes</taxon>
        <taxon>Sordariomycetidae</taxon>
        <taxon>Sordariales</taxon>
        <taxon>Podosporaceae</taxon>
        <taxon>Podospora</taxon>
    </lineage>
</organism>
<evidence type="ECO:0000313" key="2">
    <source>
        <dbReference type="EMBL" id="KAK3384959.1"/>
    </source>
</evidence>
<feature type="transmembrane region" description="Helical" evidence="1">
    <location>
        <begin position="12"/>
        <end position="37"/>
    </location>
</feature>
<keyword evidence="1" id="KW-0472">Membrane</keyword>
<reference evidence="2" key="1">
    <citation type="journal article" date="2023" name="Mol. Phylogenet. Evol.">
        <title>Genome-scale phylogeny and comparative genomics of the fungal order Sordariales.</title>
        <authorList>
            <person name="Hensen N."/>
            <person name="Bonometti L."/>
            <person name="Westerberg I."/>
            <person name="Brannstrom I.O."/>
            <person name="Guillou S."/>
            <person name="Cros-Aarteil S."/>
            <person name="Calhoun S."/>
            <person name="Haridas S."/>
            <person name="Kuo A."/>
            <person name="Mondo S."/>
            <person name="Pangilinan J."/>
            <person name="Riley R."/>
            <person name="LaButti K."/>
            <person name="Andreopoulos B."/>
            <person name="Lipzen A."/>
            <person name="Chen C."/>
            <person name="Yan M."/>
            <person name="Daum C."/>
            <person name="Ng V."/>
            <person name="Clum A."/>
            <person name="Steindorff A."/>
            <person name="Ohm R.A."/>
            <person name="Martin F."/>
            <person name="Silar P."/>
            <person name="Natvig D.O."/>
            <person name="Lalanne C."/>
            <person name="Gautier V."/>
            <person name="Ament-Velasquez S.L."/>
            <person name="Kruys A."/>
            <person name="Hutchinson M.I."/>
            <person name="Powell A.J."/>
            <person name="Barry K."/>
            <person name="Miller A.N."/>
            <person name="Grigoriev I.V."/>
            <person name="Debuchy R."/>
            <person name="Gladieux P."/>
            <person name="Hiltunen Thoren M."/>
            <person name="Johannesson H."/>
        </authorList>
    </citation>
    <scope>NUCLEOTIDE SEQUENCE</scope>
    <source>
        <strain evidence="2">CBS 232.78</strain>
    </source>
</reference>
<accession>A0AAE0NP29</accession>
<evidence type="ECO:0000256" key="1">
    <source>
        <dbReference type="SAM" id="Phobius"/>
    </source>
</evidence>
<comment type="caution">
    <text evidence="2">The sequence shown here is derived from an EMBL/GenBank/DDBJ whole genome shotgun (WGS) entry which is preliminary data.</text>
</comment>
<keyword evidence="1" id="KW-0812">Transmembrane</keyword>
<dbReference type="AlphaFoldDB" id="A0AAE0NP29"/>
<sequence>MTRSLTYESSRWVVGFLSFFFFLSPSLASFFFSFFFWGTTGCGIRIDACRSASRQPVAKQWALSPREVRRVKWPLMSKGMHRAILESQHLAIRLCGRGTVELR</sequence>
<name>A0AAE0NP29_9PEZI</name>
<dbReference type="Proteomes" id="UP001285441">
    <property type="component" value="Unassembled WGS sequence"/>
</dbReference>
<keyword evidence="3" id="KW-1185">Reference proteome</keyword>
<reference evidence="2" key="2">
    <citation type="submission" date="2023-06" db="EMBL/GenBank/DDBJ databases">
        <authorList>
            <consortium name="Lawrence Berkeley National Laboratory"/>
            <person name="Haridas S."/>
            <person name="Hensen N."/>
            <person name="Bonometti L."/>
            <person name="Westerberg I."/>
            <person name="Brannstrom I.O."/>
            <person name="Guillou S."/>
            <person name="Cros-Aarteil S."/>
            <person name="Calhoun S."/>
            <person name="Kuo A."/>
            <person name="Mondo S."/>
            <person name="Pangilinan J."/>
            <person name="Riley R."/>
            <person name="LaButti K."/>
            <person name="Andreopoulos B."/>
            <person name="Lipzen A."/>
            <person name="Chen C."/>
            <person name="Yanf M."/>
            <person name="Daum C."/>
            <person name="Ng V."/>
            <person name="Clum A."/>
            <person name="Steindorff A."/>
            <person name="Ohm R."/>
            <person name="Martin F."/>
            <person name="Silar P."/>
            <person name="Natvig D."/>
            <person name="Lalanne C."/>
            <person name="Gautier V."/>
            <person name="Ament-velasquez S.L."/>
            <person name="Kruys A."/>
            <person name="Hutchinson M.I."/>
            <person name="Powell A.J."/>
            <person name="Barry K."/>
            <person name="Miller A.N."/>
            <person name="Grigoriev I.V."/>
            <person name="Debuchy R."/>
            <person name="Gladieux P."/>
            <person name="Thoren M.H."/>
            <person name="Johannesson H."/>
        </authorList>
    </citation>
    <scope>NUCLEOTIDE SEQUENCE</scope>
    <source>
        <strain evidence="2">CBS 232.78</strain>
    </source>
</reference>
<proteinExistence type="predicted"/>
<dbReference type="EMBL" id="JAULSW010000004">
    <property type="protein sequence ID" value="KAK3384959.1"/>
    <property type="molecule type" value="Genomic_DNA"/>
</dbReference>
<protein>
    <submittedName>
        <fullName evidence="2">Uncharacterized protein</fullName>
    </submittedName>
</protein>
<gene>
    <name evidence="2" type="ORF">B0H63DRAFT_175116</name>
</gene>
<keyword evidence="1" id="KW-1133">Transmembrane helix</keyword>
<evidence type="ECO:0000313" key="3">
    <source>
        <dbReference type="Proteomes" id="UP001285441"/>
    </source>
</evidence>